<feature type="domain" description="AMP-dependent synthetase/ligase" evidence="6">
    <location>
        <begin position="102"/>
        <end position="497"/>
    </location>
</feature>
<dbReference type="VEuPathDB" id="TriTrypDB:TcBrA4_0138150"/>
<dbReference type="PROSITE" id="PS00455">
    <property type="entry name" value="AMP_BINDING"/>
    <property type="match status" value="1"/>
</dbReference>
<dbReference type="FunFam" id="3.40.50.12780:FF:000001">
    <property type="entry name" value="Acetyl-coenzyme A synthetase"/>
    <property type="match status" value="1"/>
</dbReference>
<dbReference type="InterPro" id="IPR032387">
    <property type="entry name" value="ACAS_N"/>
</dbReference>
<dbReference type="InterPro" id="IPR011904">
    <property type="entry name" value="Ac_CoA_lig"/>
</dbReference>
<dbReference type="VEuPathDB" id="TriTrypDB:TcYC6_0031310"/>
<dbReference type="VEuPathDB" id="TriTrypDB:BCY84_07913"/>
<comment type="similarity">
    <text evidence="1 5">Belongs to the ATP-dependent AMP-binding enzyme family.</text>
</comment>
<dbReference type="VEuPathDB" id="TriTrypDB:Tc_MARK_9321"/>
<dbReference type="VEuPathDB" id="TriTrypDB:C3747_21g63"/>
<sequence length="677" mass="75338">MEKLTVEEARHRHDKDVVQPYKANSARSYVGKSISDRQALYAESKKDPVLFWSKIAADNFYWKNLWPSEKPAMEFNFHKSKGKVFVKWFDGARTNICYNALDRHLTQHKDRVCYYWEGNAEGETSSVTYGNMHEAVLQLAAVLRHQYGVRKGQVVTLYLPMIPFTVQLMLAAARIGAVVSVVFAGFSGKALASRIIDSASELVITADSSFRGEKPIPLKEVVDVAIAECESEGHHIQCLVYERHGRENIPMKSGRDRWYGDVVAAMTASQLADCPIEWVDAEDPLFMLYTSGSTGKPKAILHTVGGYMVFAGTTFKYSFDYHEDDVYFCTADIGWVTGHSYVVYGPMLNAATSVLFEGTPTYPTPSRWWELVDKYGVTVFYTAPTAIRSLMQYDDEPVKRTSRATLRVLGSVGEPINVEAWRWYYGVVGEGHVDISDTWWQTETGGHLITPLPGCTPLKPGSATLPFFGIEPALLDPMTNAEIDGPGEGLLVIKSPWPGQARTIFGDSERYEQMYFSVDGYYMTGDGARRDEDGYYWITGRVDDVLNVSGHRIGTSEVEDAVNTHPLVVESAVVGIPHDTKGEGIYVYVTFHQNTIIDKELLNAVRATVRKVIGPLATPDHIHPAQCGLPKTRSGKILRRILRKIAAGIFDGLGDVSTLADQTIVAKLIEERNGVSI</sequence>
<gene>
    <name evidence="9" type="ORF">C4B63_16g17</name>
</gene>
<name>A0A2V2VSC1_TRYCR</name>
<dbReference type="SUPFAM" id="SSF56801">
    <property type="entry name" value="Acetyl-CoA synthetase-like"/>
    <property type="match status" value="1"/>
</dbReference>
<dbReference type="CDD" id="cd05966">
    <property type="entry name" value="ACS"/>
    <property type="match status" value="1"/>
</dbReference>
<dbReference type="VEuPathDB" id="TriTrypDB:TcCLB.504427.110"/>
<dbReference type="VEuPathDB" id="TriTrypDB:TCSYLVIO_000046"/>
<organism evidence="9 10">
    <name type="scientific">Trypanosoma cruzi</name>
    <dbReference type="NCBI Taxonomy" id="5693"/>
    <lineage>
        <taxon>Eukaryota</taxon>
        <taxon>Discoba</taxon>
        <taxon>Euglenozoa</taxon>
        <taxon>Kinetoplastea</taxon>
        <taxon>Metakinetoplastina</taxon>
        <taxon>Trypanosomatida</taxon>
        <taxon>Trypanosomatidae</taxon>
        <taxon>Trypanosoma</taxon>
        <taxon>Schizotrypanum</taxon>
    </lineage>
</organism>
<dbReference type="InterPro" id="IPR020845">
    <property type="entry name" value="AMP-binding_CS"/>
</dbReference>
<dbReference type="Gene3D" id="3.30.300.30">
    <property type="match status" value="1"/>
</dbReference>
<dbReference type="InterPro" id="IPR042099">
    <property type="entry name" value="ANL_N_sf"/>
</dbReference>
<comment type="catalytic activity">
    <reaction evidence="5">
        <text>acetate + ATP + CoA = acetyl-CoA + AMP + diphosphate</text>
        <dbReference type="Rhea" id="RHEA:23176"/>
        <dbReference type="ChEBI" id="CHEBI:30089"/>
        <dbReference type="ChEBI" id="CHEBI:30616"/>
        <dbReference type="ChEBI" id="CHEBI:33019"/>
        <dbReference type="ChEBI" id="CHEBI:57287"/>
        <dbReference type="ChEBI" id="CHEBI:57288"/>
        <dbReference type="ChEBI" id="CHEBI:456215"/>
        <dbReference type="EC" id="6.2.1.1"/>
    </reaction>
</comment>
<evidence type="ECO:0000313" key="10">
    <source>
        <dbReference type="Proteomes" id="UP000246121"/>
    </source>
</evidence>
<dbReference type="Pfam" id="PF16177">
    <property type="entry name" value="ACAS_N"/>
    <property type="match status" value="1"/>
</dbReference>
<dbReference type="NCBIfam" id="TIGR02188">
    <property type="entry name" value="Ac_CoA_lig_AcsA"/>
    <property type="match status" value="1"/>
</dbReference>
<feature type="domain" description="Acetyl-coenzyme A synthetase N-terminal" evidence="8">
    <location>
        <begin position="38"/>
        <end position="100"/>
    </location>
</feature>
<accession>A0A2V2VSC1</accession>
<dbReference type="GO" id="GO:0003987">
    <property type="term" value="F:acetate-CoA ligase activity"/>
    <property type="evidence" value="ECO:0007669"/>
    <property type="project" value="UniProtKB-UniRule"/>
</dbReference>
<dbReference type="GO" id="GO:0005524">
    <property type="term" value="F:ATP binding"/>
    <property type="evidence" value="ECO:0007669"/>
    <property type="project" value="UniProtKB-UniRule"/>
</dbReference>
<protein>
    <recommendedName>
        <fullName evidence="5">Acetyl-coenzyme A synthetase</fullName>
        <ecNumber evidence="5">6.2.1.1</ecNumber>
    </recommendedName>
</protein>
<dbReference type="Gene3D" id="3.40.50.12780">
    <property type="entry name" value="N-terminal domain of ligase-like"/>
    <property type="match status" value="1"/>
</dbReference>
<evidence type="ECO:0000259" key="8">
    <source>
        <dbReference type="Pfam" id="PF16177"/>
    </source>
</evidence>
<dbReference type="GO" id="GO:0016208">
    <property type="term" value="F:AMP binding"/>
    <property type="evidence" value="ECO:0007669"/>
    <property type="project" value="InterPro"/>
</dbReference>
<feature type="domain" description="AMP-binding enzyme C-terminal" evidence="7">
    <location>
        <begin position="557"/>
        <end position="636"/>
    </location>
</feature>
<evidence type="ECO:0000259" key="7">
    <source>
        <dbReference type="Pfam" id="PF13193"/>
    </source>
</evidence>
<dbReference type="PANTHER" id="PTHR24095:SF14">
    <property type="entry name" value="ACETYL-COENZYME A SYNTHETASE 1"/>
    <property type="match status" value="1"/>
</dbReference>
<evidence type="ECO:0000313" key="9">
    <source>
        <dbReference type="EMBL" id="PWU97213.1"/>
    </source>
</evidence>
<dbReference type="Pfam" id="PF13193">
    <property type="entry name" value="AMP-binding_C"/>
    <property type="match status" value="1"/>
</dbReference>
<dbReference type="EMBL" id="PRFA01000016">
    <property type="protein sequence ID" value="PWU97213.1"/>
    <property type="molecule type" value="Genomic_DNA"/>
</dbReference>
<dbReference type="InterPro" id="IPR025110">
    <property type="entry name" value="AMP-bd_C"/>
</dbReference>
<dbReference type="VEuPathDB" id="TriTrypDB:TcG_06699"/>
<keyword evidence="2 5" id="KW-0436">Ligase</keyword>
<evidence type="ECO:0000256" key="3">
    <source>
        <dbReference type="ARBA" id="ARBA00022741"/>
    </source>
</evidence>
<keyword evidence="4 5" id="KW-0067">ATP-binding</keyword>
<dbReference type="AlphaFoldDB" id="A0A2V2VSC1"/>
<dbReference type="Pfam" id="PF00501">
    <property type="entry name" value="AMP-binding"/>
    <property type="match status" value="1"/>
</dbReference>
<dbReference type="VEuPathDB" id="TriTrypDB:C4B63_16g17"/>
<reference evidence="9 10" key="1">
    <citation type="journal article" date="2018" name="Microb. Genom.">
        <title>Expanding an expanded genome: long-read sequencing of Trypanosoma cruzi.</title>
        <authorList>
            <person name="Berna L."/>
            <person name="Rodriguez M."/>
            <person name="Chiribao M.L."/>
            <person name="Parodi-Talice A."/>
            <person name="Pita S."/>
            <person name="Rijo G."/>
            <person name="Alvarez-Valin F."/>
            <person name="Robello C."/>
        </authorList>
    </citation>
    <scope>NUCLEOTIDE SEQUENCE [LARGE SCALE GENOMIC DNA]</scope>
    <source>
        <strain evidence="9 10">Dm28c</strain>
    </source>
</reference>
<comment type="caution">
    <text evidence="9">The sequence shown here is derived from an EMBL/GenBank/DDBJ whole genome shotgun (WGS) entry which is preliminary data.</text>
</comment>
<dbReference type="InterPro" id="IPR045851">
    <property type="entry name" value="AMP-bd_C_sf"/>
</dbReference>
<proteinExistence type="inferred from homology"/>
<evidence type="ECO:0000256" key="2">
    <source>
        <dbReference type="ARBA" id="ARBA00022598"/>
    </source>
</evidence>
<dbReference type="VEuPathDB" id="TriTrypDB:TcCL_NonESM03517"/>
<dbReference type="GO" id="GO:0019427">
    <property type="term" value="P:acetyl-CoA biosynthetic process from acetate"/>
    <property type="evidence" value="ECO:0007669"/>
    <property type="project" value="InterPro"/>
</dbReference>
<dbReference type="PANTHER" id="PTHR24095">
    <property type="entry name" value="ACETYL-COENZYME A SYNTHETASE"/>
    <property type="match status" value="1"/>
</dbReference>
<evidence type="ECO:0000256" key="4">
    <source>
        <dbReference type="ARBA" id="ARBA00022840"/>
    </source>
</evidence>
<evidence type="ECO:0000256" key="1">
    <source>
        <dbReference type="ARBA" id="ARBA00006432"/>
    </source>
</evidence>
<keyword evidence="3 5" id="KW-0547">Nucleotide-binding</keyword>
<dbReference type="VEuPathDB" id="TriTrypDB:TcCLB.509331.30"/>
<dbReference type="InterPro" id="IPR000873">
    <property type="entry name" value="AMP-dep_synth/lig_dom"/>
</dbReference>
<evidence type="ECO:0000259" key="6">
    <source>
        <dbReference type="Pfam" id="PF00501"/>
    </source>
</evidence>
<dbReference type="VEuPathDB" id="TriTrypDB:TCDM_08350"/>
<dbReference type="Proteomes" id="UP000246121">
    <property type="component" value="Unassembled WGS sequence"/>
</dbReference>
<dbReference type="VEuPathDB" id="TriTrypDB:ECC02_002153"/>
<dbReference type="EC" id="6.2.1.1" evidence="5"/>
<dbReference type="NCBIfam" id="NF001208">
    <property type="entry name" value="PRK00174.1"/>
    <property type="match status" value="1"/>
</dbReference>
<evidence type="ECO:0000256" key="5">
    <source>
        <dbReference type="RuleBase" id="RU361147"/>
    </source>
</evidence>